<gene>
    <name evidence="2" type="ORF">DN052_08645</name>
</gene>
<dbReference type="OrthoDB" id="9807853at2"/>
<dbReference type="InterPro" id="IPR007421">
    <property type="entry name" value="Schlafen_AlbA_2_dom"/>
</dbReference>
<keyword evidence="2" id="KW-0067">ATP-binding</keyword>
<dbReference type="PANTHER" id="PTHR30595:SF6">
    <property type="entry name" value="SCHLAFEN ALBA-2 DOMAIN-CONTAINING PROTEIN"/>
    <property type="match status" value="1"/>
</dbReference>
<organism evidence="2 3">
    <name type="scientific">Acidithiobacillus ferrooxidans</name>
    <name type="common">Thiobacillus ferrooxidans</name>
    <dbReference type="NCBI Taxonomy" id="920"/>
    <lineage>
        <taxon>Bacteria</taxon>
        <taxon>Pseudomonadati</taxon>
        <taxon>Pseudomonadota</taxon>
        <taxon>Acidithiobacillia</taxon>
        <taxon>Acidithiobacillales</taxon>
        <taxon>Acidithiobacillaceae</taxon>
        <taxon>Acidithiobacillus</taxon>
    </lineage>
</organism>
<comment type="caution">
    <text evidence="2">The sequence shown here is derived from an EMBL/GenBank/DDBJ whole genome shotgun (WGS) entry which is preliminary data.</text>
</comment>
<name>A0A2W1K1J0_ACIFR</name>
<dbReference type="AlphaFoldDB" id="A0A2W1K1J0"/>
<dbReference type="GO" id="GO:0005524">
    <property type="term" value="F:ATP binding"/>
    <property type="evidence" value="ECO:0007669"/>
    <property type="project" value="UniProtKB-KW"/>
</dbReference>
<dbReference type="Pfam" id="PF04326">
    <property type="entry name" value="SLFN_AlbA_2"/>
    <property type="match status" value="1"/>
</dbReference>
<dbReference type="PANTHER" id="PTHR30595">
    <property type="entry name" value="GLPR-RELATED TRANSCRIPTIONAL REPRESSOR"/>
    <property type="match status" value="1"/>
</dbReference>
<protein>
    <submittedName>
        <fullName evidence="2">ATP-binding protein</fullName>
    </submittedName>
</protein>
<dbReference type="EMBL" id="QKQP01000005">
    <property type="protein sequence ID" value="PZD80516.1"/>
    <property type="molecule type" value="Genomic_DNA"/>
</dbReference>
<evidence type="ECO:0000313" key="3">
    <source>
        <dbReference type="Proteomes" id="UP000248886"/>
    </source>
</evidence>
<dbReference type="InterPro" id="IPR038461">
    <property type="entry name" value="Schlafen_AlbA_2_dom_sf"/>
</dbReference>
<evidence type="ECO:0000313" key="2">
    <source>
        <dbReference type="EMBL" id="PZD80516.1"/>
    </source>
</evidence>
<sequence>MAYLLVTWHRQCRRIYVRFFIMALTKKQHEAFAKFFESPTRSALRDLLKGNIGETDYLDFKETWPEPVKLAKHILAMANSGGGAIVVGVKQSEDNAVEAIGLEKLEDKSDISKKIASYLPSEIALEILDFTYTESEYEKIRGKSFQVMLVEYNPKIVPLLPKKEGDGIRRNAVYIRKGTNTEEANYEDLQELINKRLETGYSTQKSFELYKHLDQLKVLDINQPRNKSRKGRFFGDMRTLGDIFGPHNSLEYDKFLEGLYEKKKKIIEREIGL</sequence>
<dbReference type="Gene3D" id="3.30.950.30">
    <property type="entry name" value="Schlafen, AAA domain"/>
    <property type="match status" value="1"/>
</dbReference>
<reference evidence="2 3" key="1">
    <citation type="submission" date="2018-06" db="EMBL/GenBank/DDBJ databases">
        <title>Draft sequence of Acidithiobacillus ferrooxidans CCM 4253.</title>
        <authorList>
            <person name="Moya-Beltran A."/>
            <person name="Castro M."/>
            <person name="Covarrubias P.C."/>
            <person name="Issotta F."/>
            <person name="Janiczek O."/>
            <person name="Mandl M."/>
            <person name="Kucera J."/>
            <person name="Quatrini R."/>
        </authorList>
    </citation>
    <scope>NUCLEOTIDE SEQUENCE [LARGE SCALE GENOMIC DNA]</scope>
    <source>
        <strain evidence="2 3">CCM 4253</strain>
    </source>
</reference>
<accession>A0A2W1K1J0</accession>
<dbReference type="Proteomes" id="UP000248886">
    <property type="component" value="Unassembled WGS sequence"/>
</dbReference>
<keyword evidence="2" id="KW-0547">Nucleotide-binding</keyword>
<proteinExistence type="predicted"/>
<evidence type="ECO:0000259" key="1">
    <source>
        <dbReference type="Pfam" id="PF04326"/>
    </source>
</evidence>
<feature type="domain" description="Schlafen AlbA-2" evidence="1">
    <location>
        <begin position="54"/>
        <end position="185"/>
    </location>
</feature>